<organism evidence="3 4">
    <name type="scientific">Bifidobacterium longum subsp. longum</name>
    <dbReference type="NCBI Taxonomy" id="1679"/>
    <lineage>
        <taxon>Bacteria</taxon>
        <taxon>Bacillati</taxon>
        <taxon>Actinomycetota</taxon>
        <taxon>Actinomycetes</taxon>
        <taxon>Bifidobacteriales</taxon>
        <taxon>Bifidobacteriaceae</taxon>
        <taxon>Bifidobacterium</taxon>
    </lineage>
</organism>
<feature type="transmembrane region" description="Helical" evidence="2">
    <location>
        <begin position="39"/>
        <end position="58"/>
    </location>
</feature>
<feature type="compositionally biased region" description="Low complexity" evidence="1">
    <location>
        <begin position="318"/>
        <end position="331"/>
    </location>
</feature>
<sequence>MRRKRIDEDAGWRAPDPKRDGDPDRQFSRRAFRLTGLRLLRWQRWIAIMLLLIVAYLMSNPPDASKPAPATDLDPAGRVESWALTEQWLAKGALGADARIVSWNGQSHATVSDGSKDMTLSVNTLIVDSAAGWWRVRTTVTPDGRLSGWPSVERLGLAGADDRGDTGMWKDTLGQLTASDMLDTTVRKWADAFMGSDSDMLTVLVNDPDPNAWYRAQGLGKVTAATIDGGAYLDKGNVDRNERRSDRAALRATVTVAHADAGDGSAAQSQYSYDLLVADPDGTPRILAWGAPGTGATLREHGNRAPGARPASGSGDTGAPSEASGGSDASGSGDGSR</sequence>
<evidence type="ECO:0000313" key="4">
    <source>
        <dbReference type="Proteomes" id="UP001221506"/>
    </source>
</evidence>
<name>A0ABD7WHX6_BIFLL</name>
<dbReference type="EMBL" id="CP118598">
    <property type="protein sequence ID" value="WDY39384.1"/>
    <property type="molecule type" value="Genomic_DNA"/>
</dbReference>
<evidence type="ECO:0000256" key="1">
    <source>
        <dbReference type="SAM" id="MobiDB-lite"/>
    </source>
</evidence>
<reference evidence="3 4" key="1">
    <citation type="submission" date="2023-02" db="EMBL/GenBank/DDBJ databases">
        <authorList>
            <person name="Pan L."/>
        </authorList>
    </citation>
    <scope>NUCLEOTIDE SEQUENCE [LARGE SCALE GENOMIC DNA]</scope>
    <source>
        <strain evidence="3 4">F2</strain>
    </source>
</reference>
<gene>
    <name evidence="3" type="ORF">PWA56_05535</name>
</gene>
<accession>A0ABD7WHX6</accession>
<evidence type="ECO:0000256" key="2">
    <source>
        <dbReference type="SAM" id="Phobius"/>
    </source>
</evidence>
<proteinExistence type="predicted"/>
<dbReference type="RefSeq" id="WP_116464409.1">
    <property type="nucleotide sequence ID" value="NZ_CP118598.1"/>
</dbReference>
<evidence type="ECO:0000313" key="3">
    <source>
        <dbReference type="EMBL" id="WDY39384.1"/>
    </source>
</evidence>
<keyword evidence="2" id="KW-0812">Transmembrane</keyword>
<protein>
    <submittedName>
        <fullName evidence="3">Uncharacterized protein</fullName>
    </submittedName>
</protein>
<dbReference type="AlphaFoldDB" id="A0ABD7WHX6"/>
<keyword evidence="2" id="KW-0472">Membrane</keyword>
<dbReference type="Proteomes" id="UP001221506">
    <property type="component" value="Chromosome"/>
</dbReference>
<feature type="region of interest" description="Disordered" evidence="1">
    <location>
        <begin position="1"/>
        <end position="25"/>
    </location>
</feature>
<feature type="region of interest" description="Disordered" evidence="1">
    <location>
        <begin position="290"/>
        <end position="337"/>
    </location>
</feature>
<keyword evidence="2" id="KW-1133">Transmembrane helix</keyword>